<dbReference type="RefSeq" id="XP_038066596.1">
    <property type="nucleotide sequence ID" value="XM_038210668.1"/>
</dbReference>
<dbReference type="GeneID" id="119736643"/>
<name>A0A914ASG1_PATMI</name>
<dbReference type="Proteomes" id="UP000887568">
    <property type="component" value="Unplaced"/>
</dbReference>
<accession>A0A914ASG1</accession>
<evidence type="ECO:0000313" key="3">
    <source>
        <dbReference type="Proteomes" id="UP000887568"/>
    </source>
</evidence>
<dbReference type="RefSeq" id="XP_038066603.1">
    <property type="nucleotide sequence ID" value="XM_038210675.1"/>
</dbReference>
<feature type="compositionally biased region" description="Low complexity" evidence="1">
    <location>
        <begin position="324"/>
        <end position="336"/>
    </location>
</feature>
<keyword evidence="3" id="KW-1185">Reference proteome</keyword>
<reference evidence="2" key="1">
    <citation type="submission" date="2022-11" db="UniProtKB">
        <authorList>
            <consortium name="EnsemblMetazoa"/>
        </authorList>
    </citation>
    <scope>IDENTIFICATION</scope>
</reference>
<dbReference type="EnsemblMetazoa" id="XM_038210668.1">
    <property type="protein sequence ID" value="XP_038066596.1"/>
    <property type="gene ID" value="LOC119736643"/>
</dbReference>
<sequence length="405" mass="45224">MMMLQGSSLSDSPVVDGRQKDVFLPPLNAHRRCTGTNDCASVQDSDEATARNTQFLSTRWRAKPKKGQSRLEVNQSSMSDSFVLPRINGSSSQISTEHHDRTSRTSLSLPSRTRDTCLPLSKSCPALMGNPRRQISGEESPNYEYGYDDEDDFEESDNSRDFISVSCNADLLTNGRKRDGKHGYSDASNSQDDITDGVVRKLSKLESPRSKASQHGSHHHRNPHHQHHQHSKTKEADTTLPDIFVPNGVSFRLPPNQDHPQKTTTRGNKELHKTRQREVKRQSSDERTNEQERRVPEIGLTGLAGDNSYALDPSPWQKSGAIEAADTPPAADPAGKQSHHSYHQSSKGSKKKRKEKKQRSVEQDRPHLLRDTTQADIKCMNWLAEGHQEEGADQLSSSAVLPNVT</sequence>
<organism evidence="2 3">
    <name type="scientific">Patiria miniata</name>
    <name type="common">Bat star</name>
    <name type="synonym">Asterina miniata</name>
    <dbReference type="NCBI Taxonomy" id="46514"/>
    <lineage>
        <taxon>Eukaryota</taxon>
        <taxon>Metazoa</taxon>
        <taxon>Echinodermata</taxon>
        <taxon>Eleutherozoa</taxon>
        <taxon>Asterozoa</taxon>
        <taxon>Asteroidea</taxon>
        <taxon>Valvatacea</taxon>
        <taxon>Valvatida</taxon>
        <taxon>Asterinidae</taxon>
        <taxon>Patiria</taxon>
    </lineage>
</organism>
<dbReference type="AlphaFoldDB" id="A0A914ASG1"/>
<evidence type="ECO:0000256" key="1">
    <source>
        <dbReference type="SAM" id="MobiDB-lite"/>
    </source>
</evidence>
<proteinExistence type="predicted"/>
<feature type="compositionally biased region" description="Basic residues" evidence="1">
    <location>
        <begin position="216"/>
        <end position="231"/>
    </location>
</feature>
<dbReference type="OMA" id="CHIDENC"/>
<feature type="region of interest" description="Disordered" evidence="1">
    <location>
        <begin position="82"/>
        <end position="157"/>
    </location>
</feature>
<evidence type="ECO:0000313" key="2">
    <source>
        <dbReference type="EnsemblMetazoa" id="XP_038066603.1"/>
    </source>
</evidence>
<dbReference type="EnsemblMetazoa" id="XM_038210662.1">
    <property type="protein sequence ID" value="XP_038066590.1"/>
    <property type="gene ID" value="LOC119736643"/>
</dbReference>
<dbReference type="EnsemblMetazoa" id="XM_038210675.1">
    <property type="protein sequence ID" value="XP_038066603.1"/>
    <property type="gene ID" value="LOC119736643"/>
</dbReference>
<feature type="compositionally biased region" description="Acidic residues" evidence="1">
    <location>
        <begin position="146"/>
        <end position="156"/>
    </location>
</feature>
<dbReference type="OrthoDB" id="10449158at2759"/>
<dbReference type="RefSeq" id="XP_038066590.1">
    <property type="nucleotide sequence ID" value="XM_038210662.1"/>
</dbReference>
<feature type="compositionally biased region" description="Basic and acidic residues" evidence="1">
    <location>
        <begin position="358"/>
        <end position="370"/>
    </location>
</feature>
<feature type="compositionally biased region" description="Basic and acidic residues" evidence="1">
    <location>
        <begin position="267"/>
        <end position="296"/>
    </location>
</feature>
<protein>
    <submittedName>
        <fullName evidence="2">Uncharacterized protein</fullName>
    </submittedName>
</protein>
<feature type="compositionally biased region" description="Basic residues" evidence="1">
    <location>
        <begin position="337"/>
        <end position="357"/>
    </location>
</feature>
<feature type="region of interest" description="Disordered" evidence="1">
    <location>
        <begin position="173"/>
        <end position="374"/>
    </location>
</feature>